<dbReference type="PANTHER" id="PTHR10024:SF374">
    <property type="entry name" value="C2 DOMAIN-CONTAINING PROTEIN"/>
    <property type="match status" value="1"/>
</dbReference>
<feature type="domain" description="C2" evidence="1">
    <location>
        <begin position="216"/>
        <end position="447"/>
    </location>
</feature>
<dbReference type="GO" id="GO:0001786">
    <property type="term" value="F:phosphatidylserine binding"/>
    <property type="evidence" value="ECO:0007669"/>
    <property type="project" value="TreeGrafter"/>
</dbReference>
<evidence type="ECO:0000259" key="1">
    <source>
        <dbReference type="PROSITE" id="PS50004"/>
    </source>
</evidence>
<evidence type="ECO:0000313" key="3">
    <source>
        <dbReference type="Proteomes" id="UP000299102"/>
    </source>
</evidence>
<dbReference type="PROSITE" id="PS50004">
    <property type="entry name" value="C2"/>
    <property type="match status" value="2"/>
</dbReference>
<keyword evidence="3" id="KW-1185">Reference proteome</keyword>
<accession>A0A4C1XNP8</accession>
<reference evidence="2 3" key="1">
    <citation type="journal article" date="2019" name="Commun. Biol.">
        <title>The bagworm genome reveals a unique fibroin gene that provides high tensile strength.</title>
        <authorList>
            <person name="Kono N."/>
            <person name="Nakamura H."/>
            <person name="Ohtoshi R."/>
            <person name="Tomita M."/>
            <person name="Numata K."/>
            <person name="Arakawa K."/>
        </authorList>
    </citation>
    <scope>NUCLEOTIDE SEQUENCE [LARGE SCALE GENOMIC DNA]</scope>
</reference>
<comment type="caution">
    <text evidence="2">The sequence shown here is derived from an EMBL/GenBank/DDBJ whole genome shotgun (WGS) entry which is preliminary data.</text>
</comment>
<dbReference type="GO" id="GO:0005544">
    <property type="term" value="F:calcium-dependent phospholipid binding"/>
    <property type="evidence" value="ECO:0007669"/>
    <property type="project" value="TreeGrafter"/>
</dbReference>
<dbReference type="AlphaFoldDB" id="A0A4C1XNP8"/>
<dbReference type="GO" id="GO:0000149">
    <property type="term" value="F:SNARE binding"/>
    <property type="evidence" value="ECO:0007669"/>
    <property type="project" value="TreeGrafter"/>
</dbReference>
<dbReference type="InterPro" id="IPR035892">
    <property type="entry name" value="C2_domain_sf"/>
</dbReference>
<dbReference type="SUPFAM" id="SSF49562">
    <property type="entry name" value="C2 domain (Calcium/lipid-binding domain, CaLB)"/>
    <property type="match status" value="2"/>
</dbReference>
<evidence type="ECO:0000313" key="2">
    <source>
        <dbReference type="EMBL" id="GBP63855.1"/>
    </source>
</evidence>
<dbReference type="PRINTS" id="PR00360">
    <property type="entry name" value="C2DOMAIN"/>
</dbReference>
<dbReference type="OrthoDB" id="67700at2759"/>
<dbReference type="EMBL" id="BGZK01000881">
    <property type="protein sequence ID" value="GBP63855.1"/>
    <property type="molecule type" value="Genomic_DNA"/>
</dbReference>
<feature type="domain" description="C2" evidence="1">
    <location>
        <begin position="1"/>
        <end position="122"/>
    </location>
</feature>
<dbReference type="SMART" id="SM00239">
    <property type="entry name" value="C2"/>
    <property type="match status" value="2"/>
</dbReference>
<dbReference type="PANTHER" id="PTHR10024">
    <property type="entry name" value="SYNAPTOTAGMIN"/>
    <property type="match status" value="1"/>
</dbReference>
<dbReference type="InterPro" id="IPR000008">
    <property type="entry name" value="C2_dom"/>
</dbReference>
<protein>
    <submittedName>
        <fullName evidence="2">Synaptotagmin-9</fullName>
    </submittedName>
</protein>
<sequence>MPPSISLDEHTQASIFEARDLPIKDVSGSSDPYIKVFLLPDRKKKFQTKVHRKNLNPVFNETFLFRTCHRYAQKQSPNDLENLLCFLSNQHVEETMVDYIFTEQIATEKKDYDLDGAEDENGPAGALKICSTIPHECLLGASGTGAPAHVRKARIVVPYEELRQRYLQFSVYDFDRFSRHDLIGHVVLRGLLDAADLHQDIEYTMNILAAPQEKKDLGELMLSLCYLPTAGRLTVTVIKGRNLKAMDINGSSGTPVHGVAAQRSPFIDSLLCGGTRQQVGGFGWSALKSYLTLLLPPISVISLFAGNTASSLDDWRSITGMLLIGYRKSGSRARSLDLSTRRINAITLFTDPYVKICLICQGKRIKKKKTTVKKNTLSPVYNEALVFDLPAENVYDVTLLVKVIDYDRIGPNELIGCTAIGSTLIGIGRDHWLEMLDTPRKPVAQWYPLAKSLPANACVPVTDQPTLNCLNGSRIREFQLGARSPHPRIYLFAPSRRELRPRSRVVERRSTVVARPADASAPLGQRRLSGRKRWDESISSLAVRRPRSGAGSRRDLRTSLSYNCCGFYVYLCERQRLEQNMKRLHHVLRFEDEPLEMTSARVEVTPRSLDALAHPKGCGQGHTFSHVVVNLAAARKWAGRPVQYHTLAEYRREVIVSAVLFNQVNEENFCDSLPPPAPSPLLQLLASQSAHSNLHQISYILRAVETDRDTNKLFQGKFAEDEIRRTKRFENVVLEASRASNQGDLHLPNQFSRAVRPYAHVSRKKPLYSAHDSHSSHMRLTTRFSVYVY</sequence>
<dbReference type="Gene3D" id="2.60.40.150">
    <property type="entry name" value="C2 domain"/>
    <property type="match status" value="3"/>
</dbReference>
<dbReference type="GO" id="GO:0017156">
    <property type="term" value="P:calcium-ion regulated exocytosis"/>
    <property type="evidence" value="ECO:0007669"/>
    <property type="project" value="TreeGrafter"/>
</dbReference>
<dbReference type="GO" id="GO:0030276">
    <property type="term" value="F:clathrin binding"/>
    <property type="evidence" value="ECO:0007669"/>
    <property type="project" value="TreeGrafter"/>
</dbReference>
<dbReference type="GO" id="GO:0005886">
    <property type="term" value="C:plasma membrane"/>
    <property type="evidence" value="ECO:0007669"/>
    <property type="project" value="TreeGrafter"/>
</dbReference>
<dbReference type="GO" id="GO:0070382">
    <property type="term" value="C:exocytic vesicle"/>
    <property type="evidence" value="ECO:0007669"/>
    <property type="project" value="TreeGrafter"/>
</dbReference>
<dbReference type="Proteomes" id="UP000299102">
    <property type="component" value="Unassembled WGS sequence"/>
</dbReference>
<proteinExistence type="predicted"/>
<gene>
    <name evidence="2" type="primary">SYT9</name>
    <name evidence="2" type="ORF">EVAR_48114_1</name>
</gene>
<dbReference type="Pfam" id="PF00168">
    <property type="entry name" value="C2"/>
    <property type="match status" value="4"/>
</dbReference>
<name>A0A4C1XNP8_EUMVA</name>
<dbReference type="STRING" id="151549.A0A4C1XNP8"/>
<organism evidence="2 3">
    <name type="scientific">Eumeta variegata</name>
    <name type="common">Bagworm moth</name>
    <name type="synonym">Eumeta japonica</name>
    <dbReference type="NCBI Taxonomy" id="151549"/>
    <lineage>
        <taxon>Eukaryota</taxon>
        <taxon>Metazoa</taxon>
        <taxon>Ecdysozoa</taxon>
        <taxon>Arthropoda</taxon>
        <taxon>Hexapoda</taxon>
        <taxon>Insecta</taxon>
        <taxon>Pterygota</taxon>
        <taxon>Neoptera</taxon>
        <taxon>Endopterygota</taxon>
        <taxon>Lepidoptera</taxon>
        <taxon>Glossata</taxon>
        <taxon>Ditrysia</taxon>
        <taxon>Tineoidea</taxon>
        <taxon>Psychidae</taxon>
        <taxon>Oiketicinae</taxon>
        <taxon>Eumeta</taxon>
    </lineage>
</organism>
<dbReference type="GO" id="GO:0005509">
    <property type="term" value="F:calcium ion binding"/>
    <property type="evidence" value="ECO:0007669"/>
    <property type="project" value="TreeGrafter"/>
</dbReference>